<dbReference type="Proteomes" id="UP001642484">
    <property type="component" value="Unassembled WGS sequence"/>
</dbReference>
<feature type="region of interest" description="Disordered" evidence="1">
    <location>
        <begin position="1"/>
        <end position="22"/>
    </location>
</feature>
<proteinExistence type="predicted"/>
<feature type="compositionally biased region" description="Polar residues" evidence="1">
    <location>
        <begin position="7"/>
        <end position="20"/>
    </location>
</feature>
<dbReference type="EMBL" id="CAXAMN010027139">
    <property type="protein sequence ID" value="CAK9108737.1"/>
    <property type="molecule type" value="Genomic_DNA"/>
</dbReference>
<protein>
    <submittedName>
        <fullName evidence="2">Uncharacterized protein</fullName>
    </submittedName>
</protein>
<feature type="region of interest" description="Disordered" evidence="1">
    <location>
        <begin position="84"/>
        <end position="119"/>
    </location>
</feature>
<name>A0ABP0S8R5_9DINO</name>
<sequence>MLRPCSANINSTVTASQGGSPSVARPAHFVGRMPVDVTWTNVSHRSVLHRLLRFSERTDSFAGGCLGASILALGPGLCRPCDRKKERGTVPQRPGGSLKGRSGGHSPTRRPNLPKWTPDAEKRVAPEALVFVRGETALCVPPESGAIPSWKVSTNQGIWDQILCNFCSMLEFT</sequence>
<reference evidence="2 3" key="1">
    <citation type="submission" date="2024-02" db="EMBL/GenBank/DDBJ databases">
        <authorList>
            <person name="Chen Y."/>
            <person name="Shah S."/>
            <person name="Dougan E. K."/>
            <person name="Thang M."/>
            <person name="Chan C."/>
        </authorList>
    </citation>
    <scope>NUCLEOTIDE SEQUENCE [LARGE SCALE GENOMIC DNA]</scope>
</reference>
<evidence type="ECO:0000313" key="2">
    <source>
        <dbReference type="EMBL" id="CAK9108737.1"/>
    </source>
</evidence>
<evidence type="ECO:0000313" key="3">
    <source>
        <dbReference type="Proteomes" id="UP001642484"/>
    </source>
</evidence>
<organism evidence="2 3">
    <name type="scientific">Durusdinium trenchii</name>
    <dbReference type="NCBI Taxonomy" id="1381693"/>
    <lineage>
        <taxon>Eukaryota</taxon>
        <taxon>Sar</taxon>
        <taxon>Alveolata</taxon>
        <taxon>Dinophyceae</taxon>
        <taxon>Suessiales</taxon>
        <taxon>Symbiodiniaceae</taxon>
        <taxon>Durusdinium</taxon>
    </lineage>
</organism>
<accession>A0ABP0S8R5</accession>
<gene>
    <name evidence="2" type="ORF">CCMP2556_LOCUS50640</name>
</gene>
<comment type="caution">
    <text evidence="2">The sequence shown here is derived from an EMBL/GenBank/DDBJ whole genome shotgun (WGS) entry which is preliminary data.</text>
</comment>
<evidence type="ECO:0000256" key="1">
    <source>
        <dbReference type="SAM" id="MobiDB-lite"/>
    </source>
</evidence>
<keyword evidence="3" id="KW-1185">Reference proteome</keyword>